<evidence type="ECO:0000313" key="1">
    <source>
        <dbReference type="EMBL" id="MDL2407287.1"/>
    </source>
</evidence>
<keyword evidence="2" id="KW-1185">Reference proteome</keyword>
<evidence type="ECO:0000313" key="2">
    <source>
        <dbReference type="Proteomes" id="UP001172630"/>
    </source>
</evidence>
<name>A0ABT7KFG3_9HYPH</name>
<sequence>MNNLTGLLLGAGASYELGMPLVWELTGEIKTWLTADKIRAFNASWRQQGGGYSDRVIDDFVSMLGLPAVHYEAILGYLEAQRGRQAEYAHEYHNLYSWLVELVYHLLYARQIKNTIYLDKHLPFFDGFRVLANANCPLWVFTLNHDVLLEAIAARLSIPVHSGFSETLVRLPRRDNNGRKQGEVRAAVIKGYDLEQGSMFYPNPPMPGVNVLKIHGALDIFTFNDGRDILKLLPDGPGPHAIVDALRATNEELFYPLAGAPQGKVKTTNEITYADDAGEMQ</sequence>
<reference evidence="1" key="1">
    <citation type="submission" date="2023-06" db="EMBL/GenBank/DDBJ databases">
        <title>Phylogenetic Diversity of Rhizobium strains.</title>
        <authorList>
            <person name="Moura F.T."/>
            <person name="Helene L.C.F."/>
            <person name="Hungria M."/>
        </authorList>
    </citation>
    <scope>NUCLEOTIDE SEQUENCE</scope>
    <source>
        <strain evidence="1">CCGE524</strain>
    </source>
</reference>
<dbReference type="EMBL" id="JARFYN010000019">
    <property type="protein sequence ID" value="MDL2407287.1"/>
    <property type="molecule type" value="Genomic_DNA"/>
</dbReference>
<accession>A0ABT7KFG3</accession>
<proteinExistence type="predicted"/>
<comment type="caution">
    <text evidence="1">The sequence shown here is derived from an EMBL/GenBank/DDBJ whole genome shotgun (WGS) entry which is preliminary data.</text>
</comment>
<gene>
    <name evidence="1" type="ORF">PY650_16765</name>
</gene>
<dbReference type="RefSeq" id="WP_285880523.1">
    <property type="nucleotide sequence ID" value="NZ_JARFYN010000019.1"/>
</dbReference>
<dbReference type="Proteomes" id="UP001172630">
    <property type="component" value="Unassembled WGS sequence"/>
</dbReference>
<organism evidence="1 2">
    <name type="scientific">Rhizobium calliandrae</name>
    <dbReference type="NCBI Taxonomy" id="1312182"/>
    <lineage>
        <taxon>Bacteria</taxon>
        <taxon>Pseudomonadati</taxon>
        <taxon>Pseudomonadota</taxon>
        <taxon>Alphaproteobacteria</taxon>
        <taxon>Hyphomicrobiales</taxon>
        <taxon>Rhizobiaceae</taxon>
        <taxon>Rhizobium/Agrobacterium group</taxon>
        <taxon>Rhizobium</taxon>
    </lineage>
</organism>
<evidence type="ECO:0008006" key="3">
    <source>
        <dbReference type="Google" id="ProtNLM"/>
    </source>
</evidence>
<protein>
    <recommendedName>
        <fullName evidence="3">SIR2-like domain-containing protein</fullName>
    </recommendedName>
</protein>